<keyword evidence="6" id="KW-1185">Reference proteome</keyword>
<organism evidence="5 6">
    <name type="scientific">Henosepilachna vigintioctopunctata</name>
    <dbReference type="NCBI Taxonomy" id="420089"/>
    <lineage>
        <taxon>Eukaryota</taxon>
        <taxon>Metazoa</taxon>
        <taxon>Ecdysozoa</taxon>
        <taxon>Arthropoda</taxon>
        <taxon>Hexapoda</taxon>
        <taxon>Insecta</taxon>
        <taxon>Pterygota</taxon>
        <taxon>Neoptera</taxon>
        <taxon>Endopterygota</taxon>
        <taxon>Coleoptera</taxon>
        <taxon>Polyphaga</taxon>
        <taxon>Cucujiformia</taxon>
        <taxon>Coccinelloidea</taxon>
        <taxon>Coccinellidae</taxon>
        <taxon>Epilachninae</taxon>
        <taxon>Epilachnini</taxon>
        <taxon>Henosepilachna</taxon>
    </lineage>
</organism>
<dbReference type="PANTHER" id="PTHR11008:SF15">
    <property type="entry name" value="CIRCADIAN CLOCK-CONTROLLED PROTEIN"/>
    <property type="match status" value="1"/>
</dbReference>
<evidence type="ECO:0000256" key="2">
    <source>
        <dbReference type="ARBA" id="ARBA00023108"/>
    </source>
</evidence>
<protein>
    <submittedName>
        <fullName evidence="5">Uncharacterized protein</fullName>
    </submittedName>
</protein>
<evidence type="ECO:0000313" key="6">
    <source>
        <dbReference type="Proteomes" id="UP001431783"/>
    </source>
</evidence>
<dbReference type="Proteomes" id="UP001431783">
    <property type="component" value="Unassembled WGS sequence"/>
</dbReference>
<reference evidence="5 6" key="1">
    <citation type="submission" date="2023-03" db="EMBL/GenBank/DDBJ databases">
        <title>Genome insight into feeding habits of ladybird beetles.</title>
        <authorList>
            <person name="Li H.-S."/>
            <person name="Huang Y.-H."/>
            <person name="Pang H."/>
        </authorList>
    </citation>
    <scope>NUCLEOTIDE SEQUENCE [LARGE SCALE GENOMIC DNA]</scope>
    <source>
        <strain evidence="5">SYSU_2023b</strain>
        <tissue evidence="5">Whole body</tissue>
    </source>
</reference>
<feature type="chain" id="PRO_5043788772" evidence="4">
    <location>
        <begin position="18"/>
        <end position="249"/>
    </location>
</feature>
<dbReference type="GO" id="GO:0007623">
    <property type="term" value="P:circadian rhythm"/>
    <property type="evidence" value="ECO:0007669"/>
    <property type="project" value="UniProtKB-ARBA"/>
</dbReference>
<comment type="caution">
    <text evidence="5">The sequence shown here is derived from an EMBL/GenBank/DDBJ whole genome shotgun (WGS) entry which is preliminary data.</text>
</comment>
<accession>A0AAW1V6W5</accession>
<evidence type="ECO:0000256" key="1">
    <source>
        <dbReference type="ARBA" id="ARBA00022729"/>
    </source>
</evidence>
<sequence length="249" mass="28761">MWNIAIISFWVIGIVKCQVDLRRHFGYCRKNSSNFDNCVKDGINNLRPYFKSGLRDYGIGSLDPFYAQEVVQKRDNALFNYKLVLRNVTEAGWSISEMTRFRCDLKNNLIQYTQTFPDKKLNGLYEIDGSFMGRPISNQGSWSLGLYDFVQTTTITRKPQKDGRGKYISKPPLKVKVNIQNSKKLELHIGHLAGGRRIVENMLDWIINSAWQPGFVILSPLINDLVSTAFTKIMNDNFQNFPLEQIFPY</sequence>
<dbReference type="SMART" id="SM00700">
    <property type="entry name" value="JHBP"/>
    <property type="match status" value="1"/>
</dbReference>
<dbReference type="InterPro" id="IPR010562">
    <property type="entry name" value="Haemolymph_juvenile_hormone-bd"/>
</dbReference>
<comment type="similarity">
    <text evidence="3">Belongs to the TO family.</text>
</comment>
<feature type="signal peptide" evidence="4">
    <location>
        <begin position="1"/>
        <end position="17"/>
    </location>
</feature>
<name>A0AAW1V6W5_9CUCU</name>
<dbReference type="FunFam" id="3.15.10.30:FF:000001">
    <property type="entry name" value="Takeout-like protein 1"/>
    <property type="match status" value="1"/>
</dbReference>
<dbReference type="GO" id="GO:0005615">
    <property type="term" value="C:extracellular space"/>
    <property type="evidence" value="ECO:0007669"/>
    <property type="project" value="TreeGrafter"/>
</dbReference>
<evidence type="ECO:0000256" key="3">
    <source>
        <dbReference type="ARBA" id="ARBA00060902"/>
    </source>
</evidence>
<dbReference type="PANTHER" id="PTHR11008">
    <property type="entry name" value="PROTEIN TAKEOUT-LIKE PROTEIN"/>
    <property type="match status" value="1"/>
</dbReference>
<dbReference type="InterPro" id="IPR038606">
    <property type="entry name" value="To_sf"/>
</dbReference>
<dbReference type="Gene3D" id="3.15.10.30">
    <property type="entry name" value="Haemolymph juvenile hormone binding protein"/>
    <property type="match status" value="1"/>
</dbReference>
<gene>
    <name evidence="5" type="ORF">WA026_000738</name>
</gene>
<keyword evidence="1 4" id="KW-0732">Signal</keyword>
<proteinExistence type="inferred from homology"/>
<evidence type="ECO:0000256" key="4">
    <source>
        <dbReference type="SAM" id="SignalP"/>
    </source>
</evidence>
<dbReference type="EMBL" id="JARQZJ010000121">
    <property type="protein sequence ID" value="KAK9888487.1"/>
    <property type="molecule type" value="Genomic_DNA"/>
</dbReference>
<dbReference type="Pfam" id="PF06585">
    <property type="entry name" value="JHBP"/>
    <property type="match status" value="1"/>
</dbReference>
<keyword evidence="2" id="KW-0090">Biological rhythms</keyword>
<evidence type="ECO:0000313" key="5">
    <source>
        <dbReference type="EMBL" id="KAK9888487.1"/>
    </source>
</evidence>
<dbReference type="AlphaFoldDB" id="A0AAW1V6W5"/>